<comment type="similarity">
    <text evidence="1 7">Belongs to the RecO family.</text>
</comment>
<dbReference type="Proteomes" id="UP000184196">
    <property type="component" value="Unassembled WGS sequence"/>
</dbReference>
<gene>
    <name evidence="7" type="primary">recO</name>
    <name evidence="9" type="ORF">SAMN02745218_00613</name>
</gene>
<dbReference type="HAMAP" id="MF_00201">
    <property type="entry name" value="RecO"/>
    <property type="match status" value="1"/>
</dbReference>
<keyword evidence="10" id="KW-1185">Reference proteome</keyword>
<keyword evidence="5 7" id="KW-0234">DNA repair</keyword>
<evidence type="ECO:0000259" key="8">
    <source>
        <dbReference type="Pfam" id="PF11967"/>
    </source>
</evidence>
<evidence type="ECO:0000256" key="4">
    <source>
        <dbReference type="ARBA" id="ARBA00023172"/>
    </source>
</evidence>
<dbReference type="OrthoDB" id="9797083at2"/>
<dbReference type="PANTHER" id="PTHR33991:SF1">
    <property type="entry name" value="DNA REPAIR PROTEIN RECO"/>
    <property type="match status" value="1"/>
</dbReference>
<feature type="domain" description="DNA replication/recombination mediator RecO N-terminal" evidence="8">
    <location>
        <begin position="1"/>
        <end position="79"/>
    </location>
</feature>
<dbReference type="InterPro" id="IPR042242">
    <property type="entry name" value="RecO_C"/>
</dbReference>
<organism evidence="9 10">
    <name type="scientific">Desulfofundulus australicus DSM 11792</name>
    <dbReference type="NCBI Taxonomy" id="1121425"/>
    <lineage>
        <taxon>Bacteria</taxon>
        <taxon>Bacillati</taxon>
        <taxon>Bacillota</taxon>
        <taxon>Clostridia</taxon>
        <taxon>Eubacteriales</taxon>
        <taxon>Peptococcaceae</taxon>
        <taxon>Desulfofundulus</taxon>
    </lineage>
</organism>
<accession>A0A1M4V004</accession>
<keyword evidence="3 7" id="KW-0227">DNA damage</keyword>
<dbReference type="AlphaFoldDB" id="A0A1M4V004"/>
<comment type="function">
    <text evidence="7">Involved in DNA repair and RecF pathway recombination.</text>
</comment>
<dbReference type="InterPro" id="IPR037278">
    <property type="entry name" value="ARFGAP/RecO"/>
</dbReference>
<dbReference type="GO" id="GO:0006310">
    <property type="term" value="P:DNA recombination"/>
    <property type="evidence" value="ECO:0007669"/>
    <property type="project" value="UniProtKB-UniRule"/>
</dbReference>
<sequence>MKFYKVSAVVLKSVSIREADQLLTLFTREKGKIRVMAYGSCKLTSRKRGAVQPFSHSRFLIRRGSGLDTVSQGELVEMFPQLRCRLDKLGCAVYLTGMVDDLTAEEEPGEEIFNLLLKTLRSLVSGDGELLIRAFEVKLLSILGYRPCLERCVLCHVPVDGSRVVFHAGAGGILCPSCAGKETDGLTCSRGTVELLKLFLRWEPGRLNQLKAGQLVRRELKEVLHRHLEYHLGQRMKSMRFLELLGHV</sequence>
<dbReference type="SUPFAM" id="SSF50249">
    <property type="entry name" value="Nucleic acid-binding proteins"/>
    <property type="match status" value="1"/>
</dbReference>
<dbReference type="Gene3D" id="2.40.50.140">
    <property type="entry name" value="Nucleic acid-binding proteins"/>
    <property type="match status" value="1"/>
</dbReference>
<reference evidence="10" key="1">
    <citation type="submission" date="2016-11" db="EMBL/GenBank/DDBJ databases">
        <authorList>
            <person name="Varghese N."/>
            <person name="Submissions S."/>
        </authorList>
    </citation>
    <scope>NUCLEOTIDE SEQUENCE [LARGE SCALE GENOMIC DNA]</scope>
    <source>
        <strain evidence="10">DSM 11792</strain>
    </source>
</reference>
<evidence type="ECO:0000313" key="10">
    <source>
        <dbReference type="Proteomes" id="UP000184196"/>
    </source>
</evidence>
<dbReference type="NCBIfam" id="TIGR00613">
    <property type="entry name" value="reco"/>
    <property type="match status" value="1"/>
</dbReference>
<dbReference type="SUPFAM" id="SSF57863">
    <property type="entry name" value="ArfGap/RecO-like zinc finger"/>
    <property type="match status" value="1"/>
</dbReference>
<dbReference type="InterPro" id="IPR012340">
    <property type="entry name" value="NA-bd_OB-fold"/>
</dbReference>
<evidence type="ECO:0000256" key="1">
    <source>
        <dbReference type="ARBA" id="ARBA00007452"/>
    </source>
</evidence>
<dbReference type="GO" id="GO:0043590">
    <property type="term" value="C:bacterial nucleoid"/>
    <property type="evidence" value="ECO:0007669"/>
    <property type="project" value="TreeGrafter"/>
</dbReference>
<dbReference type="EMBL" id="FQUW01000007">
    <property type="protein sequence ID" value="SHE62314.1"/>
    <property type="molecule type" value="Genomic_DNA"/>
</dbReference>
<dbReference type="InterPro" id="IPR022572">
    <property type="entry name" value="DNA_rep/recomb_RecO_N"/>
</dbReference>
<dbReference type="Pfam" id="PF11967">
    <property type="entry name" value="RecO_N"/>
    <property type="match status" value="1"/>
</dbReference>
<evidence type="ECO:0000256" key="5">
    <source>
        <dbReference type="ARBA" id="ARBA00023204"/>
    </source>
</evidence>
<name>A0A1M4V004_9FIRM</name>
<proteinExistence type="inferred from homology"/>
<protein>
    <recommendedName>
        <fullName evidence="2 7">DNA repair protein RecO</fullName>
    </recommendedName>
    <alternativeName>
        <fullName evidence="6 7">Recombination protein O</fullName>
    </alternativeName>
</protein>
<dbReference type="RefSeq" id="WP_027355532.1">
    <property type="nucleotide sequence ID" value="NZ_FQUW01000007.1"/>
</dbReference>
<dbReference type="GO" id="GO:0006302">
    <property type="term" value="P:double-strand break repair"/>
    <property type="evidence" value="ECO:0007669"/>
    <property type="project" value="TreeGrafter"/>
</dbReference>
<dbReference type="PANTHER" id="PTHR33991">
    <property type="entry name" value="DNA REPAIR PROTEIN RECO"/>
    <property type="match status" value="1"/>
</dbReference>
<dbReference type="InterPro" id="IPR003717">
    <property type="entry name" value="RecO"/>
</dbReference>
<evidence type="ECO:0000256" key="3">
    <source>
        <dbReference type="ARBA" id="ARBA00022763"/>
    </source>
</evidence>
<evidence type="ECO:0000256" key="6">
    <source>
        <dbReference type="ARBA" id="ARBA00033409"/>
    </source>
</evidence>
<evidence type="ECO:0000313" key="9">
    <source>
        <dbReference type="EMBL" id="SHE62314.1"/>
    </source>
</evidence>
<keyword evidence="4 7" id="KW-0233">DNA recombination</keyword>
<dbReference type="Gene3D" id="1.20.1440.120">
    <property type="entry name" value="Recombination protein O, C-terminal domain"/>
    <property type="match status" value="1"/>
</dbReference>
<evidence type="ECO:0000256" key="7">
    <source>
        <dbReference type="HAMAP-Rule" id="MF_00201"/>
    </source>
</evidence>
<dbReference type="Pfam" id="PF02565">
    <property type="entry name" value="RecO_C"/>
    <property type="match status" value="1"/>
</dbReference>
<evidence type="ECO:0000256" key="2">
    <source>
        <dbReference type="ARBA" id="ARBA00021310"/>
    </source>
</evidence>